<evidence type="ECO:0000313" key="8">
    <source>
        <dbReference type="EMBL" id="MFC7322340.1"/>
    </source>
</evidence>
<dbReference type="InterPro" id="IPR008286">
    <property type="entry name" value="Prn/Lys/Arg_de-COase_C"/>
</dbReference>
<evidence type="ECO:0000256" key="3">
    <source>
        <dbReference type="ARBA" id="ARBA00022793"/>
    </source>
</evidence>
<dbReference type="Pfam" id="PF03711">
    <property type="entry name" value="OKR_DC_1_C"/>
    <property type="match status" value="1"/>
</dbReference>
<dbReference type="InterPro" id="IPR015424">
    <property type="entry name" value="PyrdxlP-dep_Trfase"/>
</dbReference>
<dbReference type="Pfam" id="PF01276">
    <property type="entry name" value="OKR_DC_1"/>
    <property type="match status" value="1"/>
</dbReference>
<evidence type="ECO:0000256" key="5">
    <source>
        <dbReference type="ARBA" id="ARBA00023239"/>
    </source>
</evidence>
<dbReference type="SUPFAM" id="SSF53383">
    <property type="entry name" value="PLP-dependent transferases"/>
    <property type="match status" value="1"/>
</dbReference>
<keyword evidence="9" id="KW-1185">Reference proteome</keyword>
<evidence type="ECO:0000256" key="1">
    <source>
        <dbReference type="ARBA" id="ARBA00001933"/>
    </source>
</evidence>
<dbReference type="InterPro" id="IPR052357">
    <property type="entry name" value="Orn_Lys_Arg_decarboxylase-I"/>
</dbReference>
<evidence type="ECO:0000259" key="6">
    <source>
        <dbReference type="Pfam" id="PF01276"/>
    </source>
</evidence>
<keyword evidence="3" id="KW-0210">Decarboxylase</keyword>
<comment type="similarity">
    <text evidence="2">Belongs to the Orn/Lys/Arg decarboxylase class-I family.</text>
</comment>
<proteinExistence type="inferred from homology"/>
<dbReference type="SUPFAM" id="SSF55904">
    <property type="entry name" value="Ornithine decarboxylase C-terminal domain"/>
    <property type="match status" value="1"/>
</dbReference>
<feature type="domain" description="Orn/Lys/Arg decarboxylase C-terminal" evidence="7">
    <location>
        <begin position="404"/>
        <end position="463"/>
    </location>
</feature>
<dbReference type="Proteomes" id="UP001596494">
    <property type="component" value="Unassembled WGS sequence"/>
</dbReference>
<dbReference type="InterPro" id="IPR015421">
    <property type="entry name" value="PyrdxlP-dep_Trfase_major"/>
</dbReference>
<evidence type="ECO:0000259" key="7">
    <source>
        <dbReference type="Pfam" id="PF03711"/>
    </source>
</evidence>
<keyword evidence="8" id="KW-0032">Aminotransferase</keyword>
<evidence type="ECO:0000313" key="9">
    <source>
        <dbReference type="Proteomes" id="UP001596494"/>
    </source>
</evidence>
<accession>A0ABW2K827</accession>
<dbReference type="PANTHER" id="PTHR43277:SF3">
    <property type="entry name" value="DECARBOXYLASE, PUTATIVE-RELATED"/>
    <property type="match status" value="1"/>
</dbReference>
<keyword evidence="4" id="KW-0663">Pyridoxal phosphate</keyword>
<dbReference type="Gene3D" id="3.40.640.10">
    <property type="entry name" value="Type I PLP-dependent aspartate aminotransferase-like (Major domain)"/>
    <property type="match status" value="1"/>
</dbReference>
<gene>
    <name evidence="8" type="ORF">ACFQMN_15850</name>
</gene>
<organism evidence="8 9">
    <name type="scientific">Halobacillus campisalis</name>
    <dbReference type="NCBI Taxonomy" id="435909"/>
    <lineage>
        <taxon>Bacteria</taxon>
        <taxon>Bacillati</taxon>
        <taxon>Bacillota</taxon>
        <taxon>Bacilli</taxon>
        <taxon>Bacillales</taxon>
        <taxon>Bacillaceae</taxon>
        <taxon>Halobacillus</taxon>
    </lineage>
</organism>
<feature type="domain" description="Orn/Lys/Arg decarboxylases family 1 pyridoxal-P attachment site" evidence="6">
    <location>
        <begin position="8"/>
        <end position="335"/>
    </location>
</feature>
<comment type="caution">
    <text evidence="8">The sequence shown here is derived from an EMBL/GenBank/DDBJ whole genome shotgun (WGS) entry which is preliminary data.</text>
</comment>
<reference evidence="9" key="1">
    <citation type="journal article" date="2019" name="Int. J. Syst. Evol. Microbiol.">
        <title>The Global Catalogue of Microorganisms (GCM) 10K type strain sequencing project: providing services to taxonomists for standard genome sequencing and annotation.</title>
        <authorList>
            <consortium name="The Broad Institute Genomics Platform"/>
            <consortium name="The Broad Institute Genome Sequencing Center for Infectious Disease"/>
            <person name="Wu L."/>
            <person name="Ma J."/>
        </authorList>
    </citation>
    <scope>NUCLEOTIDE SEQUENCE [LARGE SCALE GENOMIC DNA]</scope>
    <source>
        <strain evidence="9">CCUG 73951</strain>
    </source>
</reference>
<evidence type="ECO:0000256" key="2">
    <source>
        <dbReference type="ARBA" id="ARBA00010671"/>
    </source>
</evidence>
<sequence>MENEQNKTPLYDALLKHFHNEPISFHVPGHKFGEVFNSRGLDTFKNILSIDATEITGLDDLHGADGVIEEAQKLASAFFNSDDTRFLVNGSTSGNLASIMAVCRPGDKVIVQRNSHKSILHGIELANAQPVFLMPEHEEETQRYSRVTVDLVQEALSAFPEAKAVILTYPDYFGRAYDIQKIIEVVHRYEIPVIVDEAHGVHFTLGSPFPISSLDAGADVVIQSAHKMAPAMTMASFLHSRDNRVDKTRLSYYLQLFQSSSPSYPLLASLDLARHFLSAFGTHHKKEILEHVSEVKEVLKDSSYPFEVLPAQNVDDPLKITLQTFAPWTGFEVAKELEEQEIHPELATSDQVLLTVGLRSHIKSGILKERLERVKWQLKNELPHGTIEAEALKFKKLQTLDIQYEDLQHKTPAFIDWRDASGRICAESVIPYPPGIPLIMKGERIKPESIDYVHVLLRQNARFQNERIGEGIWVY</sequence>
<evidence type="ECO:0000256" key="4">
    <source>
        <dbReference type="ARBA" id="ARBA00022898"/>
    </source>
</evidence>
<keyword evidence="8" id="KW-0808">Transferase</keyword>
<dbReference type="InterPro" id="IPR000310">
    <property type="entry name" value="Orn/Lys/Arg_deCO2ase_major_dom"/>
</dbReference>
<keyword evidence="5" id="KW-0456">Lyase</keyword>
<dbReference type="RefSeq" id="WP_289217224.1">
    <property type="nucleotide sequence ID" value="NZ_JAPVRC010000014.1"/>
</dbReference>
<dbReference type="InterPro" id="IPR036633">
    <property type="entry name" value="Prn/Lys/Arg_de-COase_C_sf"/>
</dbReference>
<dbReference type="Gene3D" id="3.90.105.10">
    <property type="entry name" value="Molybdopterin biosynthesis moea protein, domain 2"/>
    <property type="match status" value="1"/>
</dbReference>
<dbReference type="EMBL" id="JBHTBY010000016">
    <property type="protein sequence ID" value="MFC7322340.1"/>
    <property type="molecule type" value="Genomic_DNA"/>
</dbReference>
<name>A0ABW2K827_9BACI</name>
<dbReference type="PANTHER" id="PTHR43277">
    <property type="entry name" value="ARGININE DECARBOXYLASE"/>
    <property type="match status" value="1"/>
</dbReference>
<comment type="cofactor">
    <cofactor evidence="1">
        <name>pyridoxal 5'-phosphate</name>
        <dbReference type="ChEBI" id="CHEBI:597326"/>
    </cofactor>
</comment>
<dbReference type="GO" id="GO:0008483">
    <property type="term" value="F:transaminase activity"/>
    <property type="evidence" value="ECO:0007669"/>
    <property type="project" value="UniProtKB-KW"/>
</dbReference>
<protein>
    <submittedName>
        <fullName evidence="8">Aminotransferase class I/II-fold pyridoxal phosphate-dependent enzyme</fullName>
    </submittedName>
</protein>